<feature type="region of interest" description="Disordered" evidence="5">
    <location>
        <begin position="116"/>
        <end position="135"/>
    </location>
</feature>
<feature type="domain" description="Nitric oxide synthase-interacting protein zinc-finger" evidence="6">
    <location>
        <begin position="4"/>
        <end position="78"/>
    </location>
</feature>
<dbReference type="InterPro" id="IPR013083">
    <property type="entry name" value="Znf_RING/FYVE/PHD"/>
</dbReference>
<dbReference type="InterPro" id="IPR016818">
    <property type="entry name" value="NOSIP"/>
</dbReference>
<dbReference type="InterPro" id="IPR006973">
    <property type="entry name" value="Cwf_Cwc_15"/>
</dbReference>
<protein>
    <submittedName>
        <fullName evidence="7">EOG090X08E0</fullName>
    </submittedName>
</protein>
<evidence type="ECO:0000256" key="4">
    <source>
        <dbReference type="SAM" id="Coils"/>
    </source>
</evidence>
<dbReference type="CDD" id="cd16661">
    <property type="entry name" value="RING-Ubox1_NOSIP"/>
    <property type="match status" value="1"/>
</dbReference>
<reference evidence="7" key="1">
    <citation type="submission" date="2021-04" db="EMBL/GenBank/DDBJ databases">
        <authorList>
            <person name="Cornetti L."/>
        </authorList>
    </citation>
    <scope>NUCLEOTIDE SEQUENCE</scope>
</reference>
<proteinExistence type="inferred from homology"/>
<dbReference type="AlphaFoldDB" id="A0A9N6WXT9"/>
<comment type="similarity">
    <text evidence="2">Belongs to the NOSIP family.</text>
</comment>
<keyword evidence="3" id="KW-0539">Nucleus</keyword>
<evidence type="ECO:0000313" key="7">
    <source>
        <dbReference type="EMBL" id="CAG4642605.1"/>
    </source>
</evidence>
<dbReference type="PANTHER" id="PTHR13063:SF10">
    <property type="entry name" value="NITRIC OXIDE SYNTHASE-INTERACTING PROTEIN"/>
    <property type="match status" value="1"/>
</dbReference>
<evidence type="ECO:0000256" key="1">
    <source>
        <dbReference type="ARBA" id="ARBA00004123"/>
    </source>
</evidence>
<dbReference type="SUPFAM" id="SSF57850">
    <property type="entry name" value="RING/U-box"/>
    <property type="match status" value="1"/>
</dbReference>
<evidence type="ECO:0000256" key="2">
    <source>
        <dbReference type="ARBA" id="ARBA00008126"/>
    </source>
</evidence>
<dbReference type="InterPro" id="IPR031790">
    <property type="entry name" value="Znf-NOSIP"/>
</dbReference>
<comment type="subcellular location">
    <subcellularLocation>
        <location evidence="1">Nucleus</location>
    </subcellularLocation>
</comment>
<accession>A0A9N6WXT9</accession>
<name>A0A9N6WXT9_9CRUS</name>
<sequence length="386" mass="44034">MTRHARNSTAGSVYTYHERKRDAKASGYGSHSARFSKDSVKGFDCCSLSLQPCRNPVVSLDGHLFDKEAILEYYLAKKKEISRNLKNFEKQKKRDENEINELKEAAHRSKVEKFVATERGENLPSDQASTSSLSNMSGQKAKELPSFWVPTMTPDAKKVILPKPDTAIYCPVSGKVLKIKDLIDVKFTLAPVEEKGKSLISREVRYLCAVTRDALSNSVPCVVLKTSDIGQGTVEEVRRRDLKQELDEREIASGDEERGIQTKYAKKSRTDYGRNIDADDPVEDDAELMAELQRIRAERAAESAKTEIEQQQEVERNRIENILCGNPLLNYTNKATKTDLRVKRRWDHDVVFKNCSRTESDKKTPQFINDCLRSEFHKKFMEKYIA</sequence>
<dbReference type="GO" id="GO:0005681">
    <property type="term" value="C:spliceosomal complex"/>
    <property type="evidence" value="ECO:0007669"/>
    <property type="project" value="InterPro"/>
</dbReference>
<dbReference type="Gene3D" id="3.30.40.10">
    <property type="entry name" value="Zinc/RING finger domain, C3HC4 (zinc finger)"/>
    <property type="match status" value="1"/>
</dbReference>
<feature type="coiled-coil region" evidence="4">
    <location>
        <begin position="71"/>
        <end position="112"/>
    </location>
</feature>
<evidence type="ECO:0000259" key="6">
    <source>
        <dbReference type="Pfam" id="PF15906"/>
    </source>
</evidence>
<dbReference type="Pfam" id="PF04889">
    <property type="entry name" value="Cwf_Cwc_15"/>
    <property type="match status" value="1"/>
</dbReference>
<dbReference type="PANTHER" id="PTHR13063">
    <property type="entry name" value="ENOS INTERACTING PROTEIN"/>
    <property type="match status" value="1"/>
</dbReference>
<feature type="compositionally biased region" description="Polar residues" evidence="5">
    <location>
        <begin position="124"/>
        <end position="135"/>
    </location>
</feature>
<dbReference type="GO" id="GO:0061630">
    <property type="term" value="F:ubiquitin protein ligase activity"/>
    <property type="evidence" value="ECO:0007669"/>
    <property type="project" value="InterPro"/>
</dbReference>
<keyword evidence="4" id="KW-0175">Coiled coil</keyword>
<dbReference type="GO" id="GO:0000398">
    <property type="term" value="P:mRNA splicing, via spliceosome"/>
    <property type="evidence" value="ECO:0007669"/>
    <property type="project" value="InterPro"/>
</dbReference>
<gene>
    <name evidence="7" type="primary">EOG090X08E0</name>
</gene>
<evidence type="ECO:0000256" key="5">
    <source>
        <dbReference type="SAM" id="MobiDB-lite"/>
    </source>
</evidence>
<dbReference type="Pfam" id="PF15906">
    <property type="entry name" value="zf-NOSIP"/>
    <property type="match status" value="1"/>
</dbReference>
<dbReference type="EMBL" id="OC985950">
    <property type="protein sequence ID" value="CAG4642605.1"/>
    <property type="molecule type" value="Genomic_DNA"/>
</dbReference>
<evidence type="ECO:0000256" key="3">
    <source>
        <dbReference type="ARBA" id="ARBA00023242"/>
    </source>
</evidence>
<organism evidence="7">
    <name type="scientific">Evadne anonyx</name>
    <dbReference type="NCBI Taxonomy" id="141404"/>
    <lineage>
        <taxon>Eukaryota</taxon>
        <taxon>Metazoa</taxon>
        <taxon>Ecdysozoa</taxon>
        <taxon>Arthropoda</taxon>
        <taxon>Crustacea</taxon>
        <taxon>Branchiopoda</taxon>
        <taxon>Diplostraca</taxon>
        <taxon>Cladocera</taxon>
        <taxon>Onychopoda</taxon>
        <taxon>Podonidae</taxon>
        <taxon>Evadne</taxon>
    </lineage>
</organism>